<dbReference type="OrthoDB" id="5401170at2759"/>
<keyword evidence="2" id="KW-1185">Reference proteome</keyword>
<dbReference type="Proteomes" id="UP000009169">
    <property type="component" value="Unassembled WGS sequence"/>
</dbReference>
<dbReference type="AlphaFoldDB" id="F2Q5F5"/>
<evidence type="ECO:0000313" key="2">
    <source>
        <dbReference type="Proteomes" id="UP000009169"/>
    </source>
</evidence>
<name>F2Q5F5_TRIEC</name>
<dbReference type="VEuPathDB" id="FungiDB:TEQG_08360"/>
<evidence type="ECO:0000313" key="1">
    <source>
        <dbReference type="EMBL" id="EGE09379.1"/>
    </source>
</evidence>
<dbReference type="EMBL" id="DS995803">
    <property type="protein sequence ID" value="EGE09379.1"/>
    <property type="molecule type" value="Genomic_DNA"/>
</dbReference>
<proteinExistence type="predicted"/>
<dbReference type="HOGENOM" id="CLU_078302_1_0_1"/>
<accession>F2Q5F5</accession>
<reference evidence="2" key="1">
    <citation type="journal article" date="2012" name="MBio">
        <title>Comparative genome analysis of Trichophyton rubrum and related dermatophytes reveals candidate genes involved in infection.</title>
        <authorList>
            <person name="Martinez D.A."/>
            <person name="Oliver B.G."/>
            <person name="Graeser Y."/>
            <person name="Goldberg J.M."/>
            <person name="Li W."/>
            <person name="Martinez-Rossi N.M."/>
            <person name="Monod M."/>
            <person name="Shelest E."/>
            <person name="Barton R.C."/>
            <person name="Birch E."/>
            <person name="Brakhage A.A."/>
            <person name="Chen Z."/>
            <person name="Gurr S.J."/>
            <person name="Heiman D."/>
            <person name="Heitman J."/>
            <person name="Kosti I."/>
            <person name="Rossi A."/>
            <person name="Saif S."/>
            <person name="Samalova M."/>
            <person name="Saunders C.W."/>
            <person name="Shea T."/>
            <person name="Summerbell R.C."/>
            <person name="Xu J."/>
            <person name="Young S."/>
            <person name="Zeng Q."/>
            <person name="Birren B.W."/>
            <person name="Cuomo C.A."/>
            <person name="White T.C."/>
        </authorList>
    </citation>
    <scope>NUCLEOTIDE SEQUENCE [LARGE SCALE GENOMIC DNA]</scope>
    <source>
        <strain evidence="2">ATCC MYA-4606 / CBS 127.97</strain>
    </source>
</reference>
<organism evidence="1 2">
    <name type="scientific">Trichophyton equinum (strain ATCC MYA-4606 / CBS 127.97)</name>
    <name type="common">Horse ringworm fungus</name>
    <dbReference type="NCBI Taxonomy" id="559882"/>
    <lineage>
        <taxon>Eukaryota</taxon>
        <taxon>Fungi</taxon>
        <taxon>Dikarya</taxon>
        <taxon>Ascomycota</taxon>
        <taxon>Pezizomycotina</taxon>
        <taxon>Eurotiomycetes</taxon>
        <taxon>Eurotiomycetidae</taxon>
        <taxon>Onygenales</taxon>
        <taxon>Arthrodermataceae</taxon>
        <taxon>Trichophyton</taxon>
    </lineage>
</organism>
<sequence>MAEGQAVYICEQIKGETPSKYPANLKPESRTKFASTEPSHSIKQEVEALLYFDKVGCTATPKLFYIQQSVQQHDLVPGSYMILIITEKVPGTSLSQFWSYDLAKCENLRCFLWMLDVIHTLKKWFTMSKITDVGL</sequence>
<gene>
    <name evidence="1" type="ORF">TEQG_08360</name>
</gene>
<protein>
    <submittedName>
        <fullName evidence="1">Uncharacterized protein</fullName>
    </submittedName>
</protein>